<dbReference type="Proteomes" id="UP000818323">
    <property type="component" value="Unassembled WGS sequence"/>
</dbReference>
<name>A0ABW9YXU1_9HYPH</name>
<dbReference type="SUPFAM" id="SSF49313">
    <property type="entry name" value="Cadherin-like"/>
    <property type="match status" value="2"/>
</dbReference>
<dbReference type="CDD" id="cd11304">
    <property type="entry name" value="Cadherin_repeat"/>
    <property type="match status" value="2"/>
</dbReference>
<proteinExistence type="predicted"/>
<dbReference type="PROSITE" id="PS50268">
    <property type="entry name" value="CADHERIN_2"/>
    <property type="match status" value="2"/>
</dbReference>
<evidence type="ECO:0000259" key="3">
    <source>
        <dbReference type="PROSITE" id="PS50268"/>
    </source>
</evidence>
<evidence type="ECO:0000256" key="1">
    <source>
        <dbReference type="ARBA" id="ARBA00022692"/>
    </source>
</evidence>
<dbReference type="InterPro" id="IPR002126">
    <property type="entry name" value="Cadherin-like_dom"/>
</dbReference>
<organism evidence="4 5">
    <name type="scientific">Microvirga arsenatis</name>
    <dbReference type="NCBI Taxonomy" id="2692265"/>
    <lineage>
        <taxon>Bacteria</taxon>
        <taxon>Pseudomonadati</taxon>
        <taxon>Pseudomonadota</taxon>
        <taxon>Alphaproteobacteria</taxon>
        <taxon>Hyphomicrobiales</taxon>
        <taxon>Methylobacteriaceae</taxon>
        <taxon>Microvirga</taxon>
    </lineage>
</organism>
<dbReference type="Pfam" id="PF00028">
    <property type="entry name" value="Cadherin"/>
    <property type="match status" value="1"/>
</dbReference>
<dbReference type="SMART" id="SM00112">
    <property type="entry name" value="CA"/>
    <property type="match status" value="2"/>
</dbReference>
<protein>
    <recommendedName>
        <fullName evidence="3">Cadherin domain-containing protein</fullName>
    </recommendedName>
</protein>
<sequence length="650" mass="69151">MARIEVTAANFPGKALQGSGADTLVLVGGGTFDFAYVTLNGFSEIVVEAEAARYTTVKIAGDQLDGITSLSSAYEYTNVYLSGSTIDLRGKTFSKISGIHIDQDNATVTIDNLALGLRLNAFERQGETIVLDGPIATPTARDELHRHGFDTIVQGTTVWTDLSPTLSNLNGARLYVKESESVRLDPEGDAFVSDDKNSIAFLDISLSNKGYYFTMNHFEIGSDFLIASDYFSQSLYYKGSAIASIRSIGHQGTTARISFNASSTPEIVSEFLQNLAYTPGNFIHYRNVDVAITAFDQGGRRSGTALFNVTAEVNWAPTEPTLTGTSIVENAVGGTVVGTLKATDANNDPVSYQLLDDAGGRFIVQGDKIVASGNVPLDHEVATEHFITVVASDGKVSGQSETFKIAILNVRDEPNVAPSQPSLTGASIAENASSGAVVGILKATDANGDLVTYKLTSDAEGRFSVVGNQVVVSGTTPLDFEKASTHTISIVASDGDMNSLPATFAISVTDVMEKLPGTKGKDILAGTVGQDLMNGYLGNDTLTGGGGKDVFAFTTKLGKSNIDRLTDFLPKQDKIHLDNAIFKKLPKVGALKKEVFYQGSAAHDKDDKIIYNQKTGALYYDLDGTGASKAVHFATLSNKANLKYSDFLVI</sequence>
<keyword evidence="2" id="KW-1133">Transmembrane helix</keyword>
<evidence type="ECO:0000313" key="5">
    <source>
        <dbReference type="Proteomes" id="UP000818323"/>
    </source>
</evidence>
<evidence type="ECO:0000313" key="4">
    <source>
        <dbReference type="EMBL" id="NBJ23631.1"/>
    </source>
</evidence>
<reference evidence="4 5" key="1">
    <citation type="submission" date="2020-01" db="EMBL/GenBank/DDBJ databases">
        <title>Microvirga sp. nov., an arsenate reduction bacterium isolated from Tibet hotspring sediments.</title>
        <authorList>
            <person name="Yuan C.-G."/>
        </authorList>
    </citation>
    <scope>NUCLEOTIDE SEQUENCE [LARGE SCALE GENOMIC DNA]</scope>
    <source>
        <strain evidence="4 5">SYSU G3D203</strain>
    </source>
</reference>
<feature type="domain" description="Cadherin" evidence="3">
    <location>
        <begin position="420"/>
        <end position="518"/>
    </location>
</feature>
<keyword evidence="1" id="KW-0812">Transmembrane</keyword>
<dbReference type="SUPFAM" id="SSF51120">
    <property type="entry name" value="beta-Roll"/>
    <property type="match status" value="1"/>
</dbReference>
<dbReference type="InterPro" id="IPR001343">
    <property type="entry name" value="Hemolysn_Ca-bd"/>
</dbReference>
<feature type="domain" description="Cadherin" evidence="3">
    <location>
        <begin position="319"/>
        <end position="423"/>
    </location>
</feature>
<dbReference type="RefSeq" id="WP_161721181.1">
    <property type="nucleotide sequence ID" value="NZ_JAAAXI010000001.1"/>
</dbReference>
<gene>
    <name evidence="4" type="ORF">GR303_04595</name>
</gene>
<dbReference type="PANTHER" id="PTHR24026">
    <property type="entry name" value="FAT ATYPICAL CADHERIN-RELATED"/>
    <property type="match status" value="1"/>
</dbReference>
<accession>A0ABW9YXU1</accession>
<dbReference type="Pfam" id="PF00353">
    <property type="entry name" value="HemolysinCabind"/>
    <property type="match status" value="1"/>
</dbReference>
<dbReference type="PANTHER" id="PTHR24026:SF126">
    <property type="entry name" value="PROTOCADHERIN FAT 4"/>
    <property type="match status" value="1"/>
</dbReference>
<keyword evidence="5" id="KW-1185">Reference proteome</keyword>
<dbReference type="Gene3D" id="2.150.10.10">
    <property type="entry name" value="Serralysin-like metalloprotease, C-terminal"/>
    <property type="match status" value="1"/>
</dbReference>
<comment type="caution">
    <text evidence="4">The sequence shown here is derived from an EMBL/GenBank/DDBJ whole genome shotgun (WGS) entry which is preliminary data.</text>
</comment>
<keyword evidence="2" id="KW-0472">Membrane</keyword>
<dbReference type="InterPro" id="IPR015919">
    <property type="entry name" value="Cadherin-like_sf"/>
</dbReference>
<evidence type="ECO:0000256" key="2">
    <source>
        <dbReference type="ARBA" id="ARBA00022989"/>
    </source>
</evidence>
<dbReference type="InterPro" id="IPR011049">
    <property type="entry name" value="Serralysin-like_metalloprot_C"/>
</dbReference>
<dbReference type="Gene3D" id="2.60.40.60">
    <property type="entry name" value="Cadherins"/>
    <property type="match status" value="2"/>
</dbReference>
<dbReference type="EMBL" id="JAAAXJ010000002">
    <property type="protein sequence ID" value="NBJ23631.1"/>
    <property type="molecule type" value="Genomic_DNA"/>
</dbReference>